<sequence>MTGKLIRMSRILREDGKTVIVALDHGQFQGAIEGIRDIRRTLSNIVASRPDAMILNPGVIEKNGDLLGGKVSILCR</sequence>
<gene>
    <name evidence="1" type="ORF">DIT26_04900</name>
</gene>
<proteinExistence type="predicted"/>
<comment type="caution">
    <text evidence="1">The sequence shown here is derived from an EMBL/GenBank/DDBJ whole genome shotgun (WGS) entry which is preliminary data.</text>
</comment>
<dbReference type="Gene3D" id="3.20.20.70">
    <property type="entry name" value="Aldolase class I"/>
    <property type="match status" value="1"/>
</dbReference>
<feature type="non-terminal residue" evidence="1">
    <location>
        <position position="76"/>
    </location>
</feature>
<dbReference type="AlphaFoldDB" id="A0A3D3TLX3"/>
<dbReference type="SUPFAM" id="SSF51569">
    <property type="entry name" value="Aldolase"/>
    <property type="match status" value="1"/>
</dbReference>
<reference evidence="1 2" key="1">
    <citation type="journal article" date="2018" name="Nat. Biotechnol.">
        <title>A standardized bacterial taxonomy based on genome phylogeny substantially revises the tree of life.</title>
        <authorList>
            <person name="Parks D.H."/>
            <person name="Chuvochina M."/>
            <person name="Waite D.W."/>
            <person name="Rinke C."/>
            <person name="Skarshewski A."/>
            <person name="Chaumeil P.A."/>
            <person name="Hugenholtz P."/>
        </authorList>
    </citation>
    <scope>NUCLEOTIDE SEQUENCE [LARGE SCALE GENOMIC DNA]</scope>
    <source>
        <strain evidence="1">UBA9905</strain>
    </source>
</reference>
<name>A0A3D3TLX3_9BACT</name>
<evidence type="ECO:0000313" key="2">
    <source>
        <dbReference type="Proteomes" id="UP000264215"/>
    </source>
</evidence>
<organism evidence="1 2">
    <name type="scientific">Mesotoga infera</name>
    <dbReference type="NCBI Taxonomy" id="1236046"/>
    <lineage>
        <taxon>Bacteria</taxon>
        <taxon>Thermotogati</taxon>
        <taxon>Thermotogota</taxon>
        <taxon>Thermotogae</taxon>
        <taxon>Kosmotogales</taxon>
        <taxon>Kosmotogaceae</taxon>
        <taxon>Mesotoga</taxon>
    </lineage>
</organism>
<evidence type="ECO:0000313" key="1">
    <source>
        <dbReference type="EMBL" id="HCO69911.1"/>
    </source>
</evidence>
<dbReference type="Proteomes" id="UP000264215">
    <property type="component" value="Unassembled WGS sequence"/>
</dbReference>
<dbReference type="EMBL" id="DQBS01000117">
    <property type="protein sequence ID" value="HCO69911.1"/>
    <property type="molecule type" value="Genomic_DNA"/>
</dbReference>
<protein>
    <submittedName>
        <fullName evidence="1">Fructose-bisphosphate aldolase</fullName>
    </submittedName>
</protein>
<accession>A0A3D3TLX3</accession>
<dbReference type="InterPro" id="IPR013785">
    <property type="entry name" value="Aldolase_TIM"/>
</dbReference>